<feature type="domain" description="Pre-mRNA processing factor 4 (PRP4)-like" evidence="2">
    <location>
        <begin position="316"/>
        <end position="341"/>
    </location>
</feature>
<dbReference type="InterPro" id="IPR036285">
    <property type="entry name" value="PRP4-like_sf"/>
</dbReference>
<evidence type="ECO:0000256" key="1">
    <source>
        <dbReference type="SAM" id="Phobius"/>
    </source>
</evidence>
<dbReference type="GeneID" id="62194142"/>
<dbReference type="AlphaFoldDB" id="A0A875RW79"/>
<organism evidence="3 4">
    <name type="scientific">Eeniella nana</name>
    <name type="common">Yeast</name>
    <name type="synonym">Brettanomyces nanus</name>
    <dbReference type="NCBI Taxonomy" id="13502"/>
    <lineage>
        <taxon>Eukaryota</taxon>
        <taxon>Fungi</taxon>
        <taxon>Dikarya</taxon>
        <taxon>Ascomycota</taxon>
        <taxon>Saccharomycotina</taxon>
        <taxon>Pichiomycetes</taxon>
        <taxon>Pichiales</taxon>
        <taxon>Pichiaceae</taxon>
        <taxon>Brettanomyces</taxon>
    </lineage>
</organism>
<sequence length="344" mass="39714">MLRNFFGKYISSGTAVPFVSIKRTSCARVHSMTQRKPRIVRRMYSSGFKNDDGMNNKFFARWFIIVALFGTAVFVKIAHSIKEDKHNTTFKNKNKSYSPEEWQERIADIKKKRFSFTSGEEFYLFPFPPNSSNSADQLVKKLGGQESVGVIDLNQLIKEQLEDPNSQFGRLLNDTLDKEDDKLDACHYKFTYVLAPGVFTQLVKDRALKLREENSKISRYVVLNYPNTIEEAVKFEQKVATVTKLLFSGKEPKDNNIVDYFSTVDKVQSVDKIPKMEPKLISRDIVPEKLEQISPADSLDEKPGENSSMIRRAQYKLRQMGEPIRRYGENDKDVIDRLSQLIKH</sequence>
<keyword evidence="4" id="KW-1185">Reference proteome</keyword>
<dbReference type="Proteomes" id="UP000662931">
    <property type="component" value="Chromosome 1"/>
</dbReference>
<name>A0A875RW79_EENNA</name>
<dbReference type="RefSeq" id="XP_038776996.1">
    <property type="nucleotide sequence ID" value="XM_038921068.1"/>
</dbReference>
<keyword evidence="1" id="KW-0812">Transmembrane</keyword>
<accession>A0A875RW79</accession>
<dbReference type="OrthoDB" id="4081130at2759"/>
<dbReference type="Pfam" id="PF08799">
    <property type="entry name" value="PRP4"/>
    <property type="match status" value="1"/>
</dbReference>
<keyword evidence="1" id="KW-1133">Transmembrane helix</keyword>
<dbReference type="Gene3D" id="4.10.280.110">
    <property type="entry name" value="Pre-mRNA processing factor 4 domain"/>
    <property type="match status" value="1"/>
</dbReference>
<feature type="transmembrane region" description="Helical" evidence="1">
    <location>
        <begin position="59"/>
        <end position="78"/>
    </location>
</feature>
<proteinExistence type="predicted"/>
<reference evidence="3" key="1">
    <citation type="submission" date="2020-10" db="EMBL/GenBank/DDBJ databases">
        <authorList>
            <person name="Roach M.J.R."/>
        </authorList>
    </citation>
    <scope>NUCLEOTIDE SEQUENCE</scope>
    <source>
        <strain evidence="3">CBS 1945</strain>
    </source>
</reference>
<evidence type="ECO:0000313" key="3">
    <source>
        <dbReference type="EMBL" id="QPG73431.1"/>
    </source>
</evidence>
<dbReference type="EMBL" id="CP064812">
    <property type="protein sequence ID" value="QPG73431.1"/>
    <property type="molecule type" value="Genomic_DNA"/>
</dbReference>
<evidence type="ECO:0000313" key="4">
    <source>
        <dbReference type="Proteomes" id="UP000662931"/>
    </source>
</evidence>
<keyword evidence="1" id="KW-0472">Membrane</keyword>
<protein>
    <recommendedName>
        <fullName evidence="2">Pre-mRNA processing factor 4 (PRP4)-like domain-containing protein</fullName>
    </recommendedName>
</protein>
<dbReference type="InterPro" id="IPR014906">
    <property type="entry name" value="PRP4-like"/>
</dbReference>
<dbReference type="KEGG" id="bnn:FOA43_000741"/>
<gene>
    <name evidence="3" type="ORF">FOA43_000741</name>
</gene>
<evidence type="ECO:0000259" key="2">
    <source>
        <dbReference type="Pfam" id="PF08799"/>
    </source>
</evidence>
<dbReference type="SUPFAM" id="SSF158230">
    <property type="entry name" value="PRP4-like"/>
    <property type="match status" value="1"/>
</dbReference>